<evidence type="ECO:0000313" key="3">
    <source>
        <dbReference type="Proteomes" id="UP001608902"/>
    </source>
</evidence>
<feature type="compositionally biased region" description="Polar residues" evidence="1">
    <location>
        <begin position="20"/>
        <end position="31"/>
    </location>
</feature>
<feature type="region of interest" description="Disordered" evidence="1">
    <location>
        <begin position="15"/>
        <end position="34"/>
    </location>
</feature>
<accession>A0ABD6EM59</accession>
<evidence type="ECO:0000313" key="2">
    <source>
        <dbReference type="EMBL" id="MFH4981044.1"/>
    </source>
</evidence>
<keyword evidence="3" id="KW-1185">Reference proteome</keyword>
<organism evidence="2 3">
    <name type="scientific">Gnathostoma spinigerum</name>
    <dbReference type="NCBI Taxonomy" id="75299"/>
    <lineage>
        <taxon>Eukaryota</taxon>
        <taxon>Metazoa</taxon>
        <taxon>Ecdysozoa</taxon>
        <taxon>Nematoda</taxon>
        <taxon>Chromadorea</taxon>
        <taxon>Rhabditida</taxon>
        <taxon>Spirurina</taxon>
        <taxon>Gnathostomatomorpha</taxon>
        <taxon>Gnathostomatoidea</taxon>
        <taxon>Gnathostomatidae</taxon>
        <taxon>Gnathostoma</taxon>
    </lineage>
</organism>
<dbReference type="Proteomes" id="UP001608902">
    <property type="component" value="Unassembled WGS sequence"/>
</dbReference>
<dbReference type="AlphaFoldDB" id="A0ABD6EM59"/>
<name>A0ABD6EM59_9BILA</name>
<evidence type="ECO:0000256" key="1">
    <source>
        <dbReference type="SAM" id="MobiDB-lite"/>
    </source>
</evidence>
<comment type="caution">
    <text evidence="2">The sequence shown here is derived from an EMBL/GenBank/DDBJ whole genome shotgun (WGS) entry which is preliminary data.</text>
</comment>
<dbReference type="EMBL" id="JBGFUD010006528">
    <property type="protein sequence ID" value="MFH4981044.1"/>
    <property type="molecule type" value="Genomic_DNA"/>
</dbReference>
<reference evidence="2 3" key="1">
    <citation type="submission" date="2024-08" db="EMBL/GenBank/DDBJ databases">
        <title>Gnathostoma spinigerum genome.</title>
        <authorList>
            <person name="Gonzalez-Bertolin B."/>
            <person name="Monzon S."/>
            <person name="Zaballos A."/>
            <person name="Jimenez P."/>
            <person name="Dekumyoy P."/>
            <person name="Varona S."/>
            <person name="Cuesta I."/>
            <person name="Sumanam S."/>
            <person name="Adisakwattana P."/>
            <person name="Gasser R.B."/>
            <person name="Hernandez-Gonzalez A."/>
            <person name="Young N.D."/>
            <person name="Perteguer M.J."/>
        </authorList>
    </citation>
    <scope>NUCLEOTIDE SEQUENCE [LARGE SCALE GENOMIC DNA]</scope>
    <source>
        <strain evidence="2">AL3</strain>
        <tissue evidence="2">Liver</tissue>
    </source>
</reference>
<proteinExistence type="predicted"/>
<gene>
    <name evidence="2" type="ORF">AB6A40_007753</name>
</gene>
<protein>
    <submittedName>
        <fullName evidence="2">Uncharacterized protein</fullName>
    </submittedName>
</protein>
<sequence>MKPIGLSDIEARVDTKSADNIKSAPTYSPSSDRADSLLLRDSCSNCRAEDQCFTESTPRAQTNSNQKPEGIFARVSLDTSELPVPPYTSTISPEVGVLLNLSQRFRSLVRFNEAPNFDESEVNTGGEVRSKSADFSQKFVVNQRGIFSFPHQQDSHEESDIKNESKKCIRRSRKYLRSPTYFSRMFRQSCSDPGEEQKEVADRIEDDDDSCILLDVIRSDKNPKRRESQKAFICTSISRQTHDE</sequence>